<evidence type="ECO:0000313" key="1">
    <source>
        <dbReference type="EMBL" id="KAF0515990.1"/>
    </source>
</evidence>
<accession>A0A8H4EM94</accession>
<organism evidence="1 2">
    <name type="scientific">Gigaspora margarita</name>
    <dbReference type="NCBI Taxonomy" id="4874"/>
    <lineage>
        <taxon>Eukaryota</taxon>
        <taxon>Fungi</taxon>
        <taxon>Fungi incertae sedis</taxon>
        <taxon>Mucoromycota</taxon>
        <taxon>Glomeromycotina</taxon>
        <taxon>Glomeromycetes</taxon>
        <taxon>Diversisporales</taxon>
        <taxon>Gigasporaceae</taxon>
        <taxon>Gigaspora</taxon>
    </lineage>
</organism>
<name>A0A8H4EM94_GIGMA</name>
<reference evidence="1 2" key="1">
    <citation type="journal article" date="2019" name="Environ. Microbiol.">
        <title>At the nexus of three kingdoms: the genome of the mycorrhizal fungus Gigaspora margarita provides insights into plant, endobacterial and fungal interactions.</title>
        <authorList>
            <person name="Venice F."/>
            <person name="Ghignone S."/>
            <person name="Salvioli di Fossalunga A."/>
            <person name="Amselem J."/>
            <person name="Novero M."/>
            <person name="Xianan X."/>
            <person name="Sedzielewska Toro K."/>
            <person name="Morin E."/>
            <person name="Lipzen A."/>
            <person name="Grigoriev I.V."/>
            <person name="Henrissat B."/>
            <person name="Martin F.M."/>
            <person name="Bonfante P."/>
        </authorList>
    </citation>
    <scope>NUCLEOTIDE SEQUENCE [LARGE SCALE GENOMIC DNA]</scope>
    <source>
        <strain evidence="1 2">BEG34</strain>
    </source>
</reference>
<evidence type="ECO:0008006" key="3">
    <source>
        <dbReference type="Google" id="ProtNLM"/>
    </source>
</evidence>
<dbReference type="Proteomes" id="UP000439903">
    <property type="component" value="Unassembled WGS sequence"/>
</dbReference>
<protein>
    <recommendedName>
        <fullName evidence="3">Secreted protein</fullName>
    </recommendedName>
</protein>
<evidence type="ECO:0000313" key="2">
    <source>
        <dbReference type="Proteomes" id="UP000439903"/>
    </source>
</evidence>
<dbReference type="AlphaFoldDB" id="A0A8H4EM94"/>
<keyword evidence="2" id="KW-1185">Reference proteome</keyword>
<dbReference type="EMBL" id="WTPW01000391">
    <property type="protein sequence ID" value="KAF0515990.1"/>
    <property type="molecule type" value="Genomic_DNA"/>
</dbReference>
<dbReference type="OrthoDB" id="2313494at2759"/>
<proteinExistence type="predicted"/>
<comment type="caution">
    <text evidence="1">The sequence shown here is derived from an EMBL/GenBank/DDBJ whole genome shotgun (WGS) entry which is preliminary data.</text>
</comment>
<gene>
    <name evidence="1" type="ORF">F8M41_017233</name>
</gene>
<sequence length="149" mass="17401">MRYGKSYGLLYTVLALAMETETDEEVNNYAIDENINHNENIFQDKSINHNESINHDENIFQDESIIQDENTIQDEYVQVTNPKVIATKGQPSGRQKSVLELEDRRPLKTIEENYNQQNNKEISKNTYTCSNYHIKGHNIRSYNLLKCTK</sequence>